<accession>A0ABR2VRT8</accession>
<proteinExistence type="inferred from homology"/>
<dbReference type="PROSITE" id="PS00417">
    <property type="entry name" value="SYNAPTOBREVIN"/>
    <property type="match status" value="1"/>
</dbReference>
<reference evidence="13 14" key="1">
    <citation type="submission" date="2023-04" db="EMBL/GenBank/DDBJ databases">
        <title>Genome of Basidiobolus ranarum AG-B5.</title>
        <authorList>
            <person name="Stajich J.E."/>
            <person name="Carter-House D."/>
            <person name="Gryganskyi A."/>
        </authorList>
    </citation>
    <scope>NUCLEOTIDE SEQUENCE [LARGE SCALE GENOMIC DNA]</scope>
    <source>
        <strain evidence="13 14">AG-B5</strain>
    </source>
</reference>
<evidence type="ECO:0000256" key="7">
    <source>
        <dbReference type="ARBA" id="ARBA00023288"/>
    </source>
</evidence>
<dbReference type="PRINTS" id="PR00219">
    <property type="entry name" value="SYNAPTOBREVN"/>
</dbReference>
<keyword evidence="6" id="KW-0564">Palmitate</keyword>
<keyword evidence="3" id="KW-1003">Cell membrane</keyword>
<comment type="caution">
    <text evidence="13">The sequence shown here is derived from an EMBL/GenBank/DDBJ whole genome shotgun (WGS) entry which is preliminary data.</text>
</comment>
<dbReference type="InterPro" id="IPR010908">
    <property type="entry name" value="Longin_dom"/>
</dbReference>
<evidence type="ECO:0000256" key="9">
    <source>
        <dbReference type="ARBA" id="ARBA00026133"/>
    </source>
</evidence>
<keyword evidence="7" id="KW-0449">Lipoprotein</keyword>
<evidence type="ECO:0000313" key="14">
    <source>
        <dbReference type="Proteomes" id="UP001479436"/>
    </source>
</evidence>
<dbReference type="Pfam" id="PF00957">
    <property type="entry name" value="Synaptobrevin"/>
    <property type="match status" value="1"/>
</dbReference>
<comment type="subcellular location">
    <subcellularLocation>
        <location evidence="1">Cell membrane</location>
        <topology evidence="1">Lipid-anchor</topology>
        <orientation evidence="1">Cytoplasmic side</orientation>
    </subcellularLocation>
</comment>
<keyword evidence="5" id="KW-0472">Membrane</keyword>
<dbReference type="PANTHER" id="PTHR45806:SF1">
    <property type="entry name" value="SYNAPTOBREVIN HOMOLOG YKT6"/>
    <property type="match status" value="1"/>
</dbReference>
<dbReference type="InterPro" id="IPR001388">
    <property type="entry name" value="Synaptobrevin-like"/>
</dbReference>
<comment type="similarity">
    <text evidence="2">Belongs to the synaptobrevin family.</text>
</comment>
<organism evidence="13 14">
    <name type="scientific">Basidiobolus ranarum</name>
    <dbReference type="NCBI Taxonomy" id="34480"/>
    <lineage>
        <taxon>Eukaryota</taxon>
        <taxon>Fungi</taxon>
        <taxon>Fungi incertae sedis</taxon>
        <taxon>Zoopagomycota</taxon>
        <taxon>Entomophthoromycotina</taxon>
        <taxon>Basidiobolomycetes</taxon>
        <taxon>Basidiobolales</taxon>
        <taxon>Basidiobolaceae</taxon>
        <taxon>Basidiobolus</taxon>
    </lineage>
</organism>
<evidence type="ECO:0000256" key="6">
    <source>
        <dbReference type="ARBA" id="ARBA00023139"/>
    </source>
</evidence>
<feature type="domain" description="Longin" evidence="11">
    <location>
        <begin position="8"/>
        <end position="111"/>
    </location>
</feature>
<dbReference type="SUPFAM" id="SSF58038">
    <property type="entry name" value="SNARE fusion complex"/>
    <property type="match status" value="1"/>
</dbReference>
<dbReference type="PANTHER" id="PTHR45806">
    <property type="entry name" value="SYNAPTOBREVIN HOMOLOG YKT6"/>
    <property type="match status" value="1"/>
</dbReference>
<gene>
    <name evidence="13" type="primary">YKT6</name>
    <name evidence="13" type="ORF">K7432_012749</name>
</gene>
<keyword evidence="4" id="KW-0488">Methylation</keyword>
<dbReference type="Gene3D" id="1.20.5.110">
    <property type="match status" value="1"/>
</dbReference>
<evidence type="ECO:0000256" key="1">
    <source>
        <dbReference type="ARBA" id="ARBA00004342"/>
    </source>
</evidence>
<dbReference type="PROSITE" id="PS50859">
    <property type="entry name" value="LONGIN"/>
    <property type="match status" value="1"/>
</dbReference>
<dbReference type="InterPro" id="IPR011012">
    <property type="entry name" value="Longin-like_dom_sf"/>
</dbReference>
<evidence type="ECO:0000256" key="10">
    <source>
        <dbReference type="PROSITE-ProRule" id="PRU00290"/>
    </source>
</evidence>
<protein>
    <recommendedName>
        <fullName evidence="9">Synaptobrevin homolog YKT6</fullName>
    </recommendedName>
</protein>
<name>A0ABR2VRT8_9FUNG</name>
<keyword evidence="10" id="KW-0175">Coiled coil</keyword>
<dbReference type="PROSITE" id="PS50892">
    <property type="entry name" value="V_SNARE"/>
    <property type="match status" value="1"/>
</dbReference>
<feature type="domain" description="V-SNARE coiled-coil homology" evidence="12">
    <location>
        <begin position="134"/>
        <end position="194"/>
    </location>
</feature>
<evidence type="ECO:0000256" key="5">
    <source>
        <dbReference type="ARBA" id="ARBA00023136"/>
    </source>
</evidence>
<dbReference type="Pfam" id="PF13774">
    <property type="entry name" value="Longin"/>
    <property type="match status" value="1"/>
</dbReference>
<sequence>MKIYAISLVQVDSKPVHELASEYELSSFGFFQRGSVQEFMSFFAKTISERTSPGQRQSVEQENYIGHVYTKAEGVAGVIIVDREYPRRVAFSLLSKILDEFVSKYTKNDWSQLKSLPELKEYLTKYQDPKQADTIMRVQQDLDETKVVLHKTIESVLQRGEKIDSLVERSDELSTQSKMFYKTARKTNSCCSVM</sequence>
<keyword evidence="14" id="KW-1185">Reference proteome</keyword>
<dbReference type="Gene3D" id="3.30.450.50">
    <property type="entry name" value="Longin domain"/>
    <property type="match status" value="1"/>
</dbReference>
<dbReference type="InterPro" id="IPR042855">
    <property type="entry name" value="V_SNARE_CC"/>
</dbReference>
<dbReference type="SUPFAM" id="SSF64356">
    <property type="entry name" value="SNARE-like"/>
    <property type="match status" value="1"/>
</dbReference>
<dbReference type="Proteomes" id="UP001479436">
    <property type="component" value="Unassembled WGS sequence"/>
</dbReference>
<evidence type="ECO:0000313" key="13">
    <source>
        <dbReference type="EMBL" id="KAK9695889.1"/>
    </source>
</evidence>
<keyword evidence="8" id="KW-0636">Prenylation</keyword>
<dbReference type="InterPro" id="IPR045848">
    <property type="entry name" value="R-SNARE_YKT6"/>
</dbReference>
<evidence type="ECO:0000256" key="3">
    <source>
        <dbReference type="ARBA" id="ARBA00022475"/>
    </source>
</evidence>
<evidence type="ECO:0000256" key="4">
    <source>
        <dbReference type="ARBA" id="ARBA00022481"/>
    </source>
</evidence>
<dbReference type="SMART" id="SM01270">
    <property type="entry name" value="Longin"/>
    <property type="match status" value="1"/>
</dbReference>
<evidence type="ECO:0000256" key="2">
    <source>
        <dbReference type="ARBA" id="ARBA00008025"/>
    </source>
</evidence>
<dbReference type="CDD" id="cd15867">
    <property type="entry name" value="R-SNARE_YKT6"/>
    <property type="match status" value="1"/>
</dbReference>
<evidence type="ECO:0000259" key="12">
    <source>
        <dbReference type="PROSITE" id="PS50892"/>
    </source>
</evidence>
<evidence type="ECO:0000259" key="11">
    <source>
        <dbReference type="PROSITE" id="PS50859"/>
    </source>
</evidence>
<dbReference type="EMBL" id="JASJQH010008025">
    <property type="protein sequence ID" value="KAK9695889.1"/>
    <property type="molecule type" value="Genomic_DNA"/>
</dbReference>
<dbReference type="CDD" id="cd14824">
    <property type="entry name" value="Longin"/>
    <property type="match status" value="1"/>
</dbReference>
<evidence type="ECO:0000256" key="8">
    <source>
        <dbReference type="ARBA" id="ARBA00023289"/>
    </source>
</evidence>